<proteinExistence type="predicted"/>
<dbReference type="HOGENOM" id="CLU_172741_0_0_1"/>
<keyword evidence="2" id="KW-1185">Reference proteome</keyword>
<dbReference type="GeneID" id="19881180"/>
<dbReference type="VEuPathDB" id="MicrosporidiaDB:VICG_00462"/>
<protein>
    <submittedName>
        <fullName evidence="1">Uncharacterized protein</fullName>
    </submittedName>
</protein>
<dbReference type="Proteomes" id="UP000011082">
    <property type="component" value="Unassembled WGS sequence"/>
</dbReference>
<dbReference type="AlphaFoldDB" id="L2GP08"/>
<dbReference type="RefSeq" id="XP_007603915.1">
    <property type="nucleotide sequence ID" value="XM_007603853.1"/>
</dbReference>
<dbReference type="InParanoid" id="L2GP08"/>
<gene>
    <name evidence="1" type="ORF">VICG_00462</name>
</gene>
<name>L2GP08_VITCO</name>
<sequence>MEDEDTYFYNRDNLQDILKEHPEYIKVYFKATSNGDKTTLSLSKNSGDQLYLVSNRDYDDLKKYLRKRTIEEHPAKKKNDTFLIAENKPEIAKKPKQQNLFSFIKKSDTRP</sequence>
<dbReference type="EMBL" id="JH370132">
    <property type="protein sequence ID" value="ELA42364.1"/>
    <property type="molecule type" value="Genomic_DNA"/>
</dbReference>
<reference evidence="2" key="1">
    <citation type="submission" date="2011-05" db="EMBL/GenBank/DDBJ databases">
        <title>The genome sequence of Vittaforma corneae strain ATCC 50505.</title>
        <authorList>
            <consortium name="The Broad Institute Genome Sequencing Platform"/>
            <person name="Cuomo C."/>
            <person name="Didier E."/>
            <person name="Bowers L."/>
            <person name="Young S.K."/>
            <person name="Zeng Q."/>
            <person name="Gargeya S."/>
            <person name="Fitzgerald M."/>
            <person name="Haas B."/>
            <person name="Abouelleil A."/>
            <person name="Alvarado L."/>
            <person name="Arachchi H.M."/>
            <person name="Berlin A."/>
            <person name="Chapman S.B."/>
            <person name="Gearin G."/>
            <person name="Goldberg J."/>
            <person name="Griggs A."/>
            <person name="Gujja S."/>
            <person name="Hansen M."/>
            <person name="Heiman D."/>
            <person name="Howarth C."/>
            <person name="Larimer J."/>
            <person name="Lui A."/>
            <person name="MacDonald P.J.P."/>
            <person name="McCowen C."/>
            <person name="Montmayeur A."/>
            <person name="Murphy C."/>
            <person name="Neiman D."/>
            <person name="Pearson M."/>
            <person name="Priest M."/>
            <person name="Roberts A."/>
            <person name="Saif S."/>
            <person name="Shea T."/>
            <person name="Sisk P."/>
            <person name="Stolte C."/>
            <person name="Sykes S."/>
            <person name="Wortman J."/>
            <person name="Nusbaum C."/>
            <person name="Birren B."/>
        </authorList>
    </citation>
    <scope>NUCLEOTIDE SEQUENCE [LARGE SCALE GENOMIC DNA]</scope>
    <source>
        <strain evidence="2">ATCC 50505</strain>
    </source>
</reference>
<evidence type="ECO:0000313" key="1">
    <source>
        <dbReference type="EMBL" id="ELA42364.1"/>
    </source>
</evidence>
<accession>L2GP08</accession>
<dbReference type="OMA" id="MKEEITY"/>
<evidence type="ECO:0000313" key="2">
    <source>
        <dbReference type="Proteomes" id="UP000011082"/>
    </source>
</evidence>
<dbReference type="OrthoDB" id="2193106at2759"/>
<organism evidence="1 2">
    <name type="scientific">Vittaforma corneae (strain ATCC 50505)</name>
    <name type="common">Microsporidian parasite</name>
    <name type="synonym">Nosema corneum</name>
    <dbReference type="NCBI Taxonomy" id="993615"/>
    <lineage>
        <taxon>Eukaryota</taxon>
        <taxon>Fungi</taxon>
        <taxon>Fungi incertae sedis</taxon>
        <taxon>Microsporidia</taxon>
        <taxon>Nosematidae</taxon>
        <taxon>Vittaforma</taxon>
    </lineage>
</organism>